<name>A0A2Z6SEZ1_9GLOM</name>
<gene>
    <name evidence="1" type="ORF">RclHR1_09550006</name>
</gene>
<sequence length="307" mass="35470">MRVELKNRPFTIRVIQGNKQNKLLPGFLCESLLESNEEVENDLTNAISKLYKKIFQTETCFFRTLVMGMDDNNILDKIVSDLSFQPFSIHIQKINIIIHSIGMSAKQGTGCKFTSSFIYTKSKERTLFFQTISENGCSIYVYKKNQLSKEFHGSDTNSVQLGLLYPKDYIFSEREIRAWWAILHATGCVNIIPFDKGESEYEFWTRSSDPEPDKTMVNMLYQSGFLRTIPNKMFNATEVFWESFEHSLNLNKHGANGKQRILSIIVSLHIIHNAKIHGRVYGHGCPAAPKPSMRRKIILQEYEDQFE</sequence>
<protein>
    <submittedName>
        <fullName evidence="1">Uncharacterized protein</fullName>
    </submittedName>
</protein>
<evidence type="ECO:0000313" key="2">
    <source>
        <dbReference type="Proteomes" id="UP000247702"/>
    </source>
</evidence>
<reference evidence="1 2" key="1">
    <citation type="submission" date="2017-11" db="EMBL/GenBank/DDBJ databases">
        <title>The genome of Rhizophagus clarus HR1 reveals common genetic basis of auxotrophy among arbuscular mycorrhizal fungi.</title>
        <authorList>
            <person name="Kobayashi Y."/>
        </authorList>
    </citation>
    <scope>NUCLEOTIDE SEQUENCE [LARGE SCALE GENOMIC DNA]</scope>
    <source>
        <strain evidence="1 2">HR1</strain>
    </source>
</reference>
<accession>A0A2Z6SEZ1</accession>
<proteinExistence type="predicted"/>
<keyword evidence="2" id="KW-1185">Reference proteome</keyword>
<comment type="caution">
    <text evidence="1">The sequence shown here is derived from an EMBL/GenBank/DDBJ whole genome shotgun (WGS) entry which is preliminary data.</text>
</comment>
<dbReference type="AlphaFoldDB" id="A0A2Z6SEZ1"/>
<dbReference type="Proteomes" id="UP000247702">
    <property type="component" value="Unassembled WGS sequence"/>
</dbReference>
<evidence type="ECO:0000313" key="1">
    <source>
        <dbReference type="EMBL" id="GBC10345.1"/>
    </source>
</evidence>
<organism evidence="1 2">
    <name type="scientific">Rhizophagus clarus</name>
    <dbReference type="NCBI Taxonomy" id="94130"/>
    <lineage>
        <taxon>Eukaryota</taxon>
        <taxon>Fungi</taxon>
        <taxon>Fungi incertae sedis</taxon>
        <taxon>Mucoromycota</taxon>
        <taxon>Glomeromycotina</taxon>
        <taxon>Glomeromycetes</taxon>
        <taxon>Glomerales</taxon>
        <taxon>Glomeraceae</taxon>
        <taxon>Rhizophagus</taxon>
    </lineage>
</organism>
<dbReference type="EMBL" id="BEXD01004376">
    <property type="protein sequence ID" value="GBC10345.1"/>
    <property type="molecule type" value="Genomic_DNA"/>
</dbReference>